<dbReference type="EMBL" id="BARS01038786">
    <property type="protein sequence ID" value="GAG14071.1"/>
    <property type="molecule type" value="Genomic_DNA"/>
</dbReference>
<feature type="non-terminal residue" evidence="1">
    <location>
        <position position="133"/>
    </location>
</feature>
<protein>
    <submittedName>
        <fullName evidence="1">Uncharacterized protein</fullName>
    </submittedName>
</protein>
<evidence type="ECO:0000313" key="1">
    <source>
        <dbReference type="EMBL" id="GAG14071.1"/>
    </source>
</evidence>
<dbReference type="AlphaFoldDB" id="X0WMZ7"/>
<comment type="caution">
    <text evidence="1">The sequence shown here is derived from an EMBL/GenBank/DDBJ whole genome shotgun (WGS) entry which is preliminary data.</text>
</comment>
<accession>X0WMZ7</accession>
<proteinExistence type="predicted"/>
<sequence length="133" mass="13808">MAKIGFIEVDITADISHIRAGLASASSLIRDFSLLSIGLTSGINNAFKKISTIGIRAFQVGLIGITGTLVGATMEGSKFEDAMKRVFIMIGKGSQVAAGDIVMLTAKAEELGRETLFSATEAAEGMVILGRAG</sequence>
<reference evidence="1" key="1">
    <citation type="journal article" date="2014" name="Front. Microbiol.">
        <title>High frequency of phylogenetically diverse reductive dehalogenase-homologous genes in deep subseafloor sedimentary metagenomes.</title>
        <authorList>
            <person name="Kawai M."/>
            <person name="Futagami T."/>
            <person name="Toyoda A."/>
            <person name="Takaki Y."/>
            <person name="Nishi S."/>
            <person name="Hori S."/>
            <person name="Arai W."/>
            <person name="Tsubouchi T."/>
            <person name="Morono Y."/>
            <person name="Uchiyama I."/>
            <person name="Ito T."/>
            <person name="Fujiyama A."/>
            <person name="Inagaki F."/>
            <person name="Takami H."/>
        </authorList>
    </citation>
    <scope>NUCLEOTIDE SEQUENCE</scope>
    <source>
        <strain evidence="1">Expedition CK06-06</strain>
    </source>
</reference>
<gene>
    <name evidence="1" type="ORF">S01H1_59303</name>
</gene>
<organism evidence="1">
    <name type="scientific">marine sediment metagenome</name>
    <dbReference type="NCBI Taxonomy" id="412755"/>
    <lineage>
        <taxon>unclassified sequences</taxon>
        <taxon>metagenomes</taxon>
        <taxon>ecological metagenomes</taxon>
    </lineage>
</organism>
<name>X0WMZ7_9ZZZZ</name>